<keyword evidence="3" id="KW-1185">Reference proteome</keyword>
<evidence type="ECO:0000313" key="2">
    <source>
        <dbReference type="EMBL" id="CAJ2500083.1"/>
    </source>
</evidence>
<reference evidence="2" key="1">
    <citation type="submission" date="2023-10" db="EMBL/GenBank/DDBJ databases">
        <authorList>
            <person name="Hackl T."/>
        </authorList>
    </citation>
    <scope>NUCLEOTIDE SEQUENCE</scope>
</reference>
<feature type="compositionally biased region" description="Basic residues" evidence="1">
    <location>
        <begin position="301"/>
        <end position="318"/>
    </location>
</feature>
<comment type="caution">
    <text evidence="2">The sequence shown here is derived from an EMBL/GenBank/DDBJ whole genome shotgun (WGS) entry which is preliminary data.</text>
</comment>
<feature type="region of interest" description="Disordered" evidence="1">
    <location>
        <begin position="295"/>
        <end position="334"/>
    </location>
</feature>
<feature type="region of interest" description="Disordered" evidence="1">
    <location>
        <begin position="152"/>
        <end position="181"/>
    </location>
</feature>
<feature type="compositionally biased region" description="Low complexity" evidence="1">
    <location>
        <begin position="319"/>
        <end position="328"/>
    </location>
</feature>
<evidence type="ECO:0000313" key="3">
    <source>
        <dbReference type="Proteomes" id="UP001295740"/>
    </source>
</evidence>
<feature type="region of interest" description="Disordered" evidence="1">
    <location>
        <begin position="376"/>
        <end position="395"/>
    </location>
</feature>
<name>A0AAI8V852_9PEZI</name>
<feature type="region of interest" description="Disordered" evidence="1">
    <location>
        <begin position="621"/>
        <end position="681"/>
    </location>
</feature>
<protein>
    <submittedName>
        <fullName evidence="2">Uu.00g029360.m01.CDS01</fullName>
    </submittedName>
</protein>
<accession>A0AAI8V852</accession>
<feature type="compositionally biased region" description="Polar residues" evidence="1">
    <location>
        <begin position="449"/>
        <end position="466"/>
    </location>
</feature>
<feature type="region of interest" description="Disordered" evidence="1">
    <location>
        <begin position="445"/>
        <end position="501"/>
    </location>
</feature>
<dbReference type="EMBL" id="CAUWAG010000003">
    <property type="protein sequence ID" value="CAJ2500083.1"/>
    <property type="molecule type" value="Genomic_DNA"/>
</dbReference>
<dbReference type="AlphaFoldDB" id="A0AAI8V852"/>
<feature type="compositionally biased region" description="Pro residues" evidence="1">
    <location>
        <begin position="159"/>
        <end position="169"/>
    </location>
</feature>
<sequence>MLSNPRLSIRRLISQRRPESRNGSHGDQTWNDGLGGYRQLEDKLTDKEGRNYKQPWLAKRRSNSTKRPQIIISSPVPHQSYQSHHDFYDTSRPLPPLPVSVPFPDDTPRSSASSLCSCEGHHSDNWGRRSPLCSVSSKGHLSEDSLQLSSATTYEGEDYPPPPPPPKPYALPSDYTSSPSKHHLMGALSVQTEDQAISSAEHHHEDLSLGFPENVRQLIHETNEAFRAVSSTLDEVKLIELSYRDSRRLATRDIPTVFRPTPPLKASTPTSPNSHIPRTQLGAITTQVASPLRATANTGVTRKKSKKSRKPRAMKAQRKAAASKPAAKSGGRRTLTENVTDLLNGNMFHKIEADELITPSQVEAYRLRKSILQAKQSTESLGNESSDTPIEPFHLDDLPFRIGSAGVRVSADTSADDTPRASLLSRPVVRRDFSVERKDDNLDNYALLDSSSEPRPTIQKTNTSPIPSLKPTQRVPPRRQKSALPSIPETSRTSRTSMADDELFLDDDSVGDSSFLDQEDSVADSNYIYLQSPPCTMNVPGFRHGPIRFLKSELVPDVKLGGEDGLDWTAFQMAILGGAGDWFSDSDDTIRRREEEEIDELGEWWDGWGLDLGRLVTEDDVEAPSPTSTTSGEAFSDLSYGEIETDNPYSPLHSWQEQQQQPKANPQQASQAGGLGGSSHRRVLSDHNAMAHLVRKEKTPDIVEEKQCVSSVSRDSFASLPQSPMLDMAVIHSADGNDVDVVPMGYNLGHDLGDFLKWEAEHAYAGDFYS</sequence>
<dbReference type="Proteomes" id="UP001295740">
    <property type="component" value="Unassembled WGS sequence"/>
</dbReference>
<feature type="compositionally biased region" description="Basic and acidic residues" evidence="1">
    <location>
        <begin position="39"/>
        <end position="51"/>
    </location>
</feature>
<feature type="compositionally biased region" description="Polar residues" evidence="1">
    <location>
        <begin position="376"/>
        <end position="388"/>
    </location>
</feature>
<feature type="compositionally biased region" description="Polar residues" evidence="1">
    <location>
        <begin position="488"/>
        <end position="497"/>
    </location>
</feature>
<gene>
    <name evidence="2" type="ORF">KHLLAP_LOCUS551</name>
</gene>
<feature type="compositionally biased region" description="Low complexity" evidence="1">
    <location>
        <begin position="656"/>
        <end position="672"/>
    </location>
</feature>
<evidence type="ECO:0000256" key="1">
    <source>
        <dbReference type="SAM" id="MobiDB-lite"/>
    </source>
</evidence>
<feature type="region of interest" description="Disordered" evidence="1">
    <location>
        <begin position="14"/>
        <end position="129"/>
    </location>
</feature>
<organism evidence="2 3">
    <name type="scientific">Anthostomella pinea</name>
    <dbReference type="NCBI Taxonomy" id="933095"/>
    <lineage>
        <taxon>Eukaryota</taxon>
        <taxon>Fungi</taxon>
        <taxon>Dikarya</taxon>
        <taxon>Ascomycota</taxon>
        <taxon>Pezizomycotina</taxon>
        <taxon>Sordariomycetes</taxon>
        <taxon>Xylariomycetidae</taxon>
        <taxon>Xylariales</taxon>
        <taxon>Xylariaceae</taxon>
        <taxon>Anthostomella</taxon>
    </lineage>
</organism>
<feature type="region of interest" description="Disordered" evidence="1">
    <location>
        <begin position="256"/>
        <end position="275"/>
    </location>
</feature>
<proteinExistence type="predicted"/>